<evidence type="ECO:0000256" key="2">
    <source>
        <dbReference type="ARBA" id="ARBA00023002"/>
    </source>
</evidence>
<dbReference type="GO" id="GO:0046872">
    <property type="term" value="F:metal ion binding"/>
    <property type="evidence" value="ECO:0007669"/>
    <property type="project" value="InterPro"/>
</dbReference>
<evidence type="ECO:0000259" key="3">
    <source>
        <dbReference type="Pfam" id="PF00465"/>
    </source>
</evidence>
<organism evidence="4">
    <name type="scientific">marine metagenome</name>
    <dbReference type="NCBI Taxonomy" id="408172"/>
    <lineage>
        <taxon>unclassified sequences</taxon>
        <taxon>metagenomes</taxon>
        <taxon>ecological metagenomes</taxon>
    </lineage>
</organism>
<dbReference type="InterPro" id="IPR039697">
    <property type="entry name" value="Alcohol_dehydrogenase_Fe"/>
</dbReference>
<dbReference type="FunFam" id="3.40.50.1970:FF:000003">
    <property type="entry name" value="Alcohol dehydrogenase, iron-containing"/>
    <property type="match status" value="1"/>
</dbReference>
<dbReference type="InterPro" id="IPR001670">
    <property type="entry name" value="ADH_Fe/GldA"/>
</dbReference>
<dbReference type="CDD" id="cd08551">
    <property type="entry name" value="Fe-ADH"/>
    <property type="match status" value="1"/>
</dbReference>
<dbReference type="SUPFAM" id="SSF56796">
    <property type="entry name" value="Dehydroquinate synthase-like"/>
    <property type="match status" value="1"/>
</dbReference>
<reference evidence="4" key="1">
    <citation type="submission" date="2018-05" db="EMBL/GenBank/DDBJ databases">
        <authorList>
            <person name="Lanie J.A."/>
            <person name="Ng W.-L."/>
            <person name="Kazmierczak K.M."/>
            <person name="Andrzejewski T.M."/>
            <person name="Davidsen T.M."/>
            <person name="Wayne K.J."/>
            <person name="Tettelin H."/>
            <person name="Glass J.I."/>
            <person name="Rusch D."/>
            <person name="Podicherti R."/>
            <person name="Tsui H.-C.T."/>
            <person name="Winkler M.E."/>
        </authorList>
    </citation>
    <scope>NUCLEOTIDE SEQUENCE</scope>
</reference>
<accession>A0A382EXN8</accession>
<dbReference type="Pfam" id="PF00465">
    <property type="entry name" value="Fe-ADH"/>
    <property type="match status" value="1"/>
</dbReference>
<dbReference type="EMBL" id="UINC01046618">
    <property type="protein sequence ID" value="SVB54874.1"/>
    <property type="molecule type" value="Genomic_DNA"/>
</dbReference>
<comment type="similarity">
    <text evidence="1">Belongs to the iron-containing alcohol dehydrogenase family.</text>
</comment>
<dbReference type="PANTHER" id="PTHR11496">
    <property type="entry name" value="ALCOHOL DEHYDROGENASE"/>
    <property type="match status" value="1"/>
</dbReference>
<sequence>MSNPAELVKQSSFDSQLHLRLVFGNGMVERVGELAAEYGASKVLLVTDPGIRSAGHVDKVSASLEAAKLQVVIYDQAKENPTTECVAECVELAKAEQIDFIIGLGGGSSMDTAKGCNFILTNGGEMKDYWGVGKASKPMLPLIAIPTTAGTGSECQSFALISDATSHAKMACGDPKAMAKVAILDPELTLSQPS</sequence>
<feature type="domain" description="Alcohol dehydrogenase iron-type/glycerol dehydrogenase GldA" evidence="3">
    <location>
        <begin position="20"/>
        <end position="186"/>
    </location>
</feature>
<feature type="non-terminal residue" evidence="4">
    <location>
        <position position="194"/>
    </location>
</feature>
<dbReference type="AlphaFoldDB" id="A0A382EXN8"/>
<dbReference type="GO" id="GO:0004022">
    <property type="term" value="F:alcohol dehydrogenase (NAD+) activity"/>
    <property type="evidence" value="ECO:0007669"/>
    <property type="project" value="TreeGrafter"/>
</dbReference>
<dbReference type="Gene3D" id="3.40.50.1970">
    <property type="match status" value="1"/>
</dbReference>
<protein>
    <recommendedName>
        <fullName evidence="3">Alcohol dehydrogenase iron-type/glycerol dehydrogenase GldA domain-containing protein</fullName>
    </recommendedName>
</protein>
<keyword evidence="2" id="KW-0560">Oxidoreductase</keyword>
<name>A0A382EXN8_9ZZZZ</name>
<gene>
    <name evidence="4" type="ORF">METZ01_LOCUS207728</name>
</gene>
<dbReference type="PANTHER" id="PTHR11496:SF102">
    <property type="entry name" value="ALCOHOL DEHYDROGENASE 4"/>
    <property type="match status" value="1"/>
</dbReference>
<evidence type="ECO:0000313" key="4">
    <source>
        <dbReference type="EMBL" id="SVB54874.1"/>
    </source>
</evidence>
<proteinExistence type="inferred from homology"/>
<evidence type="ECO:0000256" key="1">
    <source>
        <dbReference type="ARBA" id="ARBA00007358"/>
    </source>
</evidence>